<dbReference type="RefSeq" id="WP_249300726.1">
    <property type="nucleotide sequence ID" value="NZ_JACRSP010000003.1"/>
</dbReference>
<comment type="caution">
    <text evidence="5">The sequence shown here is derived from an EMBL/GenBank/DDBJ whole genome shotgun (WGS) entry which is preliminary data.</text>
</comment>
<dbReference type="PROSITE" id="PS00211">
    <property type="entry name" value="ABC_TRANSPORTER_1"/>
    <property type="match status" value="1"/>
</dbReference>
<dbReference type="SMART" id="SM00382">
    <property type="entry name" value="AAA"/>
    <property type="match status" value="1"/>
</dbReference>
<dbReference type="PANTHER" id="PTHR42939:SF1">
    <property type="entry name" value="ABC TRANSPORTER ATP-BINDING PROTEIN ALBC-RELATED"/>
    <property type="match status" value="1"/>
</dbReference>
<dbReference type="Proteomes" id="UP000620366">
    <property type="component" value="Unassembled WGS sequence"/>
</dbReference>
<keyword evidence="3 5" id="KW-0067">ATP-binding</keyword>
<evidence type="ECO:0000313" key="6">
    <source>
        <dbReference type="Proteomes" id="UP000620366"/>
    </source>
</evidence>
<dbReference type="Gene3D" id="3.40.50.300">
    <property type="entry name" value="P-loop containing nucleotide triphosphate hydrolases"/>
    <property type="match status" value="1"/>
</dbReference>
<keyword evidence="1" id="KW-0813">Transport</keyword>
<keyword evidence="2" id="KW-0547">Nucleotide-binding</keyword>
<dbReference type="PANTHER" id="PTHR42939">
    <property type="entry name" value="ABC TRANSPORTER ATP-BINDING PROTEIN ALBC-RELATED"/>
    <property type="match status" value="1"/>
</dbReference>
<proteinExistence type="predicted"/>
<dbReference type="InterPro" id="IPR027417">
    <property type="entry name" value="P-loop_NTPase"/>
</dbReference>
<evidence type="ECO:0000256" key="3">
    <source>
        <dbReference type="ARBA" id="ARBA00022840"/>
    </source>
</evidence>
<protein>
    <submittedName>
        <fullName evidence="5">ABC transporter ATP-binding protein</fullName>
    </submittedName>
</protein>
<keyword evidence="6" id="KW-1185">Reference proteome</keyword>
<organism evidence="5 6">
    <name type="scientific">Feifania hominis</name>
    <dbReference type="NCBI Taxonomy" id="2763660"/>
    <lineage>
        <taxon>Bacteria</taxon>
        <taxon>Bacillati</taxon>
        <taxon>Bacillota</taxon>
        <taxon>Clostridia</taxon>
        <taxon>Eubacteriales</taxon>
        <taxon>Feifaniaceae</taxon>
        <taxon>Feifania</taxon>
    </lineage>
</organism>
<evidence type="ECO:0000256" key="2">
    <source>
        <dbReference type="ARBA" id="ARBA00022741"/>
    </source>
</evidence>
<dbReference type="SUPFAM" id="SSF52540">
    <property type="entry name" value="P-loop containing nucleoside triphosphate hydrolases"/>
    <property type="match status" value="1"/>
</dbReference>
<evidence type="ECO:0000259" key="4">
    <source>
        <dbReference type="PROSITE" id="PS50893"/>
    </source>
</evidence>
<gene>
    <name evidence="5" type="ORF">H8695_08920</name>
</gene>
<reference evidence="5" key="1">
    <citation type="submission" date="2020-08" db="EMBL/GenBank/DDBJ databases">
        <title>Genome public.</title>
        <authorList>
            <person name="Liu C."/>
            <person name="Sun Q."/>
        </authorList>
    </citation>
    <scope>NUCLEOTIDE SEQUENCE</scope>
    <source>
        <strain evidence="5">BX7</strain>
    </source>
</reference>
<name>A0A926HQX0_9FIRM</name>
<dbReference type="EMBL" id="JACRSP010000003">
    <property type="protein sequence ID" value="MBC8536807.1"/>
    <property type="molecule type" value="Genomic_DNA"/>
</dbReference>
<sequence>MIELYNLTKSYAAGVKAVDDLSMTVQNGEIFGFLGPNGAGKTTTIKMITGITRPDSGTVLIDKIDIQREPLRAKRQFGYVPDSPDMFLRLKGLEYLNFIGDVYGVPADVRKTRIRELGERFEIYDKLGDQMQTYSHGMRQKAVLIGVLLHEPSNWILDEPMTGLDPKSAFILKQMMREHAQKGYSVIFSTHVLEVAEKLCDRVGIINKGKLVMSGTYDEIKEKSNDASLEEFFLSITEGGEPAHE</sequence>
<dbReference type="AlphaFoldDB" id="A0A926HQX0"/>
<dbReference type="Pfam" id="PF00005">
    <property type="entry name" value="ABC_tran"/>
    <property type="match status" value="1"/>
</dbReference>
<dbReference type="InterPro" id="IPR017871">
    <property type="entry name" value="ABC_transporter-like_CS"/>
</dbReference>
<dbReference type="CDD" id="cd03230">
    <property type="entry name" value="ABC_DR_subfamily_A"/>
    <property type="match status" value="1"/>
</dbReference>
<dbReference type="InterPro" id="IPR051782">
    <property type="entry name" value="ABC_Transporter_VariousFunc"/>
</dbReference>
<dbReference type="GO" id="GO:0016887">
    <property type="term" value="F:ATP hydrolysis activity"/>
    <property type="evidence" value="ECO:0007669"/>
    <property type="project" value="InterPro"/>
</dbReference>
<evidence type="ECO:0000256" key="1">
    <source>
        <dbReference type="ARBA" id="ARBA00022448"/>
    </source>
</evidence>
<dbReference type="GO" id="GO:0005524">
    <property type="term" value="F:ATP binding"/>
    <property type="evidence" value="ECO:0007669"/>
    <property type="project" value="UniProtKB-KW"/>
</dbReference>
<evidence type="ECO:0000313" key="5">
    <source>
        <dbReference type="EMBL" id="MBC8536807.1"/>
    </source>
</evidence>
<accession>A0A926HQX0</accession>
<dbReference type="InterPro" id="IPR003439">
    <property type="entry name" value="ABC_transporter-like_ATP-bd"/>
</dbReference>
<dbReference type="InterPro" id="IPR003593">
    <property type="entry name" value="AAA+_ATPase"/>
</dbReference>
<feature type="domain" description="ABC transporter" evidence="4">
    <location>
        <begin position="2"/>
        <end position="233"/>
    </location>
</feature>
<dbReference type="PROSITE" id="PS50893">
    <property type="entry name" value="ABC_TRANSPORTER_2"/>
    <property type="match status" value="1"/>
</dbReference>